<comment type="caution">
    <text evidence="1">The sequence shown here is derived from an EMBL/GenBank/DDBJ whole genome shotgun (WGS) entry which is preliminary data.</text>
</comment>
<organism evidence="1 2">
    <name type="scientific">Sulfobacillus benefaciens</name>
    <dbReference type="NCBI Taxonomy" id="453960"/>
    <lineage>
        <taxon>Bacteria</taxon>
        <taxon>Bacillati</taxon>
        <taxon>Bacillota</taxon>
        <taxon>Clostridia</taxon>
        <taxon>Eubacteriales</taxon>
        <taxon>Clostridiales Family XVII. Incertae Sedis</taxon>
        <taxon>Sulfobacillus</taxon>
    </lineage>
</organism>
<dbReference type="AlphaFoldDB" id="A0A2T2XFZ3"/>
<sequence length="260" mass="28731">MADDRPLWGANPASDGAIKMMAEGLQRSSQEHDVTKSPIFQEVVKHLGDQRTVLDIGAGVGRFTKPLAKIGCTIAALEPSSEMRGYLEAMIQENHLESRVTVVPDSWPAAHPVRVEVALAAFVIHFAPDPVAFARAMEEAATTRCILAVHVDPMMQFVQDIWPYFHPDQAPPRMAVFADIYPKLLAANIVANVEIIQESHGPRFRDKASVLTMLASRLDITEDAEAMARLNKLIQERQEDWGSPQPRRAAIISWAPPLNA</sequence>
<name>A0A2T2XFZ3_9FIRM</name>
<evidence type="ECO:0000313" key="1">
    <source>
        <dbReference type="EMBL" id="PSR33409.1"/>
    </source>
</evidence>
<evidence type="ECO:0000313" key="2">
    <source>
        <dbReference type="Proteomes" id="UP000242972"/>
    </source>
</evidence>
<protein>
    <recommendedName>
        <fullName evidence="3">Class I SAM-dependent methyltransferase</fullName>
    </recommendedName>
</protein>
<dbReference type="Proteomes" id="UP000242972">
    <property type="component" value="Unassembled WGS sequence"/>
</dbReference>
<reference evidence="1 2" key="1">
    <citation type="journal article" date="2014" name="BMC Genomics">
        <title>Comparison of environmental and isolate Sulfobacillus genomes reveals diverse carbon, sulfur, nitrogen, and hydrogen metabolisms.</title>
        <authorList>
            <person name="Justice N.B."/>
            <person name="Norman A."/>
            <person name="Brown C.T."/>
            <person name="Singh A."/>
            <person name="Thomas B.C."/>
            <person name="Banfield J.F."/>
        </authorList>
    </citation>
    <scope>NUCLEOTIDE SEQUENCE [LARGE SCALE GENOMIC DNA]</scope>
    <source>
        <strain evidence="1">AMDSBA4</strain>
    </source>
</reference>
<dbReference type="EMBL" id="PXYW01000021">
    <property type="protein sequence ID" value="PSR33409.1"/>
    <property type="molecule type" value="Genomic_DNA"/>
</dbReference>
<dbReference type="InterPro" id="IPR029063">
    <property type="entry name" value="SAM-dependent_MTases_sf"/>
</dbReference>
<dbReference type="Pfam" id="PF13489">
    <property type="entry name" value="Methyltransf_23"/>
    <property type="match status" value="1"/>
</dbReference>
<dbReference type="CDD" id="cd02440">
    <property type="entry name" value="AdoMet_MTases"/>
    <property type="match status" value="1"/>
</dbReference>
<evidence type="ECO:0008006" key="3">
    <source>
        <dbReference type="Google" id="ProtNLM"/>
    </source>
</evidence>
<dbReference type="Gene3D" id="3.40.50.150">
    <property type="entry name" value="Vaccinia Virus protein VP39"/>
    <property type="match status" value="1"/>
</dbReference>
<accession>A0A2T2XFZ3</accession>
<gene>
    <name evidence="1" type="ORF">C7B46_10150</name>
</gene>
<dbReference type="SUPFAM" id="SSF53335">
    <property type="entry name" value="S-adenosyl-L-methionine-dependent methyltransferases"/>
    <property type="match status" value="1"/>
</dbReference>
<proteinExistence type="predicted"/>